<dbReference type="Proteomes" id="UP000076154">
    <property type="component" value="Unassembled WGS sequence"/>
</dbReference>
<protein>
    <recommendedName>
        <fullName evidence="9">C2H2-type domain-containing protein</fullName>
    </recommendedName>
</protein>
<comment type="subcellular location">
    <subcellularLocation>
        <location evidence="1">Nucleus</location>
    </subcellularLocation>
</comment>
<dbReference type="SMART" id="SM00355">
    <property type="entry name" value="ZnF_C2H2"/>
    <property type="match status" value="2"/>
</dbReference>
<name>A0A369JZA4_HYPMA</name>
<dbReference type="GO" id="GO:0000981">
    <property type="term" value="F:DNA-binding transcription factor activity, RNA polymerase II-specific"/>
    <property type="evidence" value="ECO:0007669"/>
    <property type="project" value="TreeGrafter"/>
</dbReference>
<feature type="domain" description="C2H2-type" evidence="9">
    <location>
        <begin position="425"/>
        <end position="452"/>
    </location>
</feature>
<evidence type="ECO:0000256" key="7">
    <source>
        <dbReference type="PROSITE-ProRule" id="PRU00042"/>
    </source>
</evidence>
<evidence type="ECO:0000256" key="3">
    <source>
        <dbReference type="ARBA" id="ARBA00022737"/>
    </source>
</evidence>
<feature type="region of interest" description="Disordered" evidence="8">
    <location>
        <begin position="373"/>
        <end position="398"/>
    </location>
</feature>
<dbReference type="InterPro" id="IPR027756">
    <property type="entry name" value="Ovo-like"/>
</dbReference>
<evidence type="ECO:0000256" key="5">
    <source>
        <dbReference type="ARBA" id="ARBA00022833"/>
    </source>
</evidence>
<evidence type="ECO:0000256" key="8">
    <source>
        <dbReference type="SAM" id="MobiDB-lite"/>
    </source>
</evidence>
<proteinExistence type="predicted"/>
<dbReference type="AlphaFoldDB" id="A0A369JZA4"/>
<evidence type="ECO:0000256" key="4">
    <source>
        <dbReference type="ARBA" id="ARBA00022771"/>
    </source>
</evidence>
<dbReference type="STRING" id="39966.A0A369JZA4"/>
<dbReference type="OrthoDB" id="3069225at2759"/>
<evidence type="ECO:0000259" key="9">
    <source>
        <dbReference type="PROSITE" id="PS50157"/>
    </source>
</evidence>
<feature type="region of interest" description="Disordered" evidence="8">
    <location>
        <begin position="91"/>
        <end position="110"/>
    </location>
</feature>
<feature type="domain" description="C2H2-type" evidence="9">
    <location>
        <begin position="453"/>
        <end position="486"/>
    </location>
</feature>
<feature type="region of interest" description="Disordered" evidence="8">
    <location>
        <begin position="12"/>
        <end position="48"/>
    </location>
</feature>
<dbReference type="PANTHER" id="PTHR10032:SF271">
    <property type="entry name" value="RH12261P-RELATED"/>
    <property type="match status" value="1"/>
</dbReference>
<keyword evidence="5" id="KW-0862">Zinc</keyword>
<dbReference type="GO" id="GO:0000978">
    <property type="term" value="F:RNA polymerase II cis-regulatory region sequence-specific DNA binding"/>
    <property type="evidence" value="ECO:0007669"/>
    <property type="project" value="TreeGrafter"/>
</dbReference>
<keyword evidence="3" id="KW-0677">Repeat</keyword>
<dbReference type="GO" id="GO:0008270">
    <property type="term" value="F:zinc ion binding"/>
    <property type="evidence" value="ECO:0007669"/>
    <property type="project" value="UniProtKB-KW"/>
</dbReference>
<dbReference type="InterPro" id="IPR036236">
    <property type="entry name" value="Znf_C2H2_sf"/>
</dbReference>
<accession>A0A369JZA4</accession>
<dbReference type="SUPFAM" id="SSF57667">
    <property type="entry name" value="beta-beta-alpha zinc fingers"/>
    <property type="match status" value="1"/>
</dbReference>
<evidence type="ECO:0000313" key="10">
    <source>
        <dbReference type="EMBL" id="RDB25685.1"/>
    </source>
</evidence>
<dbReference type="PROSITE" id="PS50157">
    <property type="entry name" value="ZINC_FINGER_C2H2_2"/>
    <property type="match status" value="2"/>
</dbReference>
<gene>
    <name evidence="10" type="ORF">Hypma_006889</name>
</gene>
<comment type="caution">
    <text evidence="10">The sequence shown here is derived from an EMBL/GenBank/DDBJ whole genome shotgun (WGS) entry which is preliminary data.</text>
</comment>
<sequence length="488" mass="53754">MNDDQCPILVIPGTPPPFDNSQFSYNPLQDLSPRSPTLRVWPSSPGGSPSPLQGYFIDLEDSGISGYSAEHFDNDWSASYGQLSRSQNTVYSSSLLTPSPTPPTLSSTSMSPVSRMLDTFSFDDPASPIISSECDWNDEQDVLITSDASIYQKDLVHDDFLPNNHGPGDDFLEALFPPDASPFDDFLQHFEESIHLSSPQIPHTSAHTENLLNSSFIQIRPNQLRYSVDVDYSAPRETLYPSTQRIVSSISTTSSSQHTRSLSASSAASVLSSSSQSPVSPYSRLSPTSPTDSLLSPTEAVPRSDGLQRRHSHSNGSSPSPDHHAHLRRTRSSTAVRNRSPYARPQELPQTHDSLMVPSPVHLVSIDHVTISSASSSSSLSREASMAPDDQIEESTPPYDMFRDTIASEAVLLASARRRKKPANFSCHICSQLLTSKDNLNNHLDAHEGIRRHKCEHCPESFRTRSVLKRHQKSIKCPGSHRLKDAQL</sequence>
<feature type="compositionally biased region" description="Low complexity" evidence="8">
    <location>
        <begin position="272"/>
        <end position="298"/>
    </location>
</feature>
<evidence type="ECO:0000313" key="11">
    <source>
        <dbReference type="Proteomes" id="UP000076154"/>
    </source>
</evidence>
<dbReference type="PANTHER" id="PTHR10032">
    <property type="entry name" value="ZINC FINGER PROTEIN WITH KRAB AND SCAN DOMAINS"/>
    <property type="match status" value="1"/>
</dbReference>
<dbReference type="Gene3D" id="3.30.160.60">
    <property type="entry name" value="Classic Zinc Finger"/>
    <property type="match status" value="1"/>
</dbReference>
<dbReference type="InParanoid" id="A0A369JZA4"/>
<dbReference type="GO" id="GO:0005634">
    <property type="term" value="C:nucleus"/>
    <property type="evidence" value="ECO:0007669"/>
    <property type="project" value="UniProtKB-SubCell"/>
</dbReference>
<dbReference type="Pfam" id="PF00096">
    <property type="entry name" value="zf-C2H2"/>
    <property type="match status" value="1"/>
</dbReference>
<keyword evidence="4 7" id="KW-0863">Zinc-finger</keyword>
<feature type="compositionally biased region" description="Polar residues" evidence="8">
    <location>
        <begin position="19"/>
        <end position="35"/>
    </location>
</feature>
<evidence type="ECO:0000256" key="2">
    <source>
        <dbReference type="ARBA" id="ARBA00022723"/>
    </source>
</evidence>
<reference evidence="10" key="1">
    <citation type="submission" date="2018-04" db="EMBL/GenBank/DDBJ databases">
        <title>Whole genome sequencing of Hypsizygus marmoreus.</title>
        <authorList>
            <person name="Choi I.-G."/>
            <person name="Min B."/>
            <person name="Kim J.-G."/>
            <person name="Kim S."/>
            <person name="Oh Y.-L."/>
            <person name="Kong W.-S."/>
            <person name="Park H."/>
            <person name="Jeong J."/>
            <person name="Song E.-S."/>
        </authorList>
    </citation>
    <scope>NUCLEOTIDE SEQUENCE [LARGE SCALE GENOMIC DNA]</scope>
    <source>
        <strain evidence="10">51987-8</strain>
    </source>
</reference>
<dbReference type="InterPro" id="IPR013087">
    <property type="entry name" value="Znf_C2H2_type"/>
</dbReference>
<dbReference type="EMBL" id="LUEZ02000040">
    <property type="protein sequence ID" value="RDB25685.1"/>
    <property type="molecule type" value="Genomic_DNA"/>
</dbReference>
<feature type="compositionally biased region" description="Low complexity" evidence="8">
    <location>
        <begin position="373"/>
        <end position="387"/>
    </location>
</feature>
<evidence type="ECO:0000256" key="6">
    <source>
        <dbReference type="ARBA" id="ARBA00023242"/>
    </source>
</evidence>
<keyword evidence="2" id="KW-0479">Metal-binding</keyword>
<feature type="region of interest" description="Disordered" evidence="8">
    <location>
        <begin position="272"/>
        <end position="354"/>
    </location>
</feature>
<organism evidence="10 11">
    <name type="scientific">Hypsizygus marmoreus</name>
    <name type="common">White beech mushroom</name>
    <name type="synonym">Agaricus marmoreus</name>
    <dbReference type="NCBI Taxonomy" id="39966"/>
    <lineage>
        <taxon>Eukaryota</taxon>
        <taxon>Fungi</taxon>
        <taxon>Dikarya</taxon>
        <taxon>Basidiomycota</taxon>
        <taxon>Agaricomycotina</taxon>
        <taxon>Agaricomycetes</taxon>
        <taxon>Agaricomycetidae</taxon>
        <taxon>Agaricales</taxon>
        <taxon>Tricholomatineae</taxon>
        <taxon>Lyophyllaceae</taxon>
        <taxon>Hypsizygus</taxon>
    </lineage>
</organism>
<keyword evidence="11" id="KW-1185">Reference proteome</keyword>
<evidence type="ECO:0000256" key="1">
    <source>
        <dbReference type="ARBA" id="ARBA00004123"/>
    </source>
</evidence>
<feature type="compositionally biased region" description="Low complexity" evidence="8">
    <location>
        <begin position="92"/>
        <end position="110"/>
    </location>
</feature>
<keyword evidence="6" id="KW-0539">Nucleus</keyword>
<dbReference type="PROSITE" id="PS00028">
    <property type="entry name" value="ZINC_FINGER_C2H2_1"/>
    <property type="match status" value="1"/>
</dbReference>